<dbReference type="RefSeq" id="WP_190538490.1">
    <property type="nucleotide sequence ID" value="NZ_CAWPNO010000002.1"/>
</dbReference>
<proteinExistence type="predicted"/>
<keyword evidence="2" id="KW-1185">Reference proteome</keyword>
<dbReference type="Gene3D" id="3.40.190.10">
    <property type="entry name" value="Periplasmic binding protein-like II"/>
    <property type="match status" value="2"/>
</dbReference>
<accession>A0ABR8A6I9</accession>
<organism evidence="1 2">
    <name type="scientific">Calothrix parietina FACHB-288</name>
    <dbReference type="NCBI Taxonomy" id="2692896"/>
    <lineage>
        <taxon>Bacteria</taxon>
        <taxon>Bacillati</taxon>
        <taxon>Cyanobacteriota</taxon>
        <taxon>Cyanophyceae</taxon>
        <taxon>Nostocales</taxon>
        <taxon>Calotrichaceae</taxon>
        <taxon>Calothrix</taxon>
    </lineage>
</organism>
<reference evidence="1 2" key="1">
    <citation type="journal article" date="2020" name="ISME J.">
        <title>Comparative genomics reveals insights into cyanobacterial evolution and habitat adaptation.</title>
        <authorList>
            <person name="Chen M.Y."/>
            <person name="Teng W.K."/>
            <person name="Zhao L."/>
            <person name="Hu C.X."/>
            <person name="Zhou Y.K."/>
            <person name="Han B.P."/>
            <person name="Song L.R."/>
            <person name="Shu W.S."/>
        </authorList>
    </citation>
    <scope>NUCLEOTIDE SEQUENCE [LARGE SCALE GENOMIC DNA]</scope>
    <source>
        <strain evidence="1 2">FACHB-288</strain>
    </source>
</reference>
<sequence length="275" mass="31092">MNIDKRLRIVSYLAPNWFGFYQAIAAYLSRILPLETQLQQSEIDPLEDPQLFQDQIDLAFICGLPLIRYSQIVYHQLQTLVAPVMASSRYHNLPIYYADVIVNARSRIQRFADLSGKTFCYNDAGSNSGYNLLCHRLLQETDPQNFFGKTIQSGFHQRSIRWVVEGLADCAAIDSVVLEQELENSPELSQHLRVVDALGPSPMPPLVVAQRLGIALIEQMRLALLQPDAELQAVMAEFGVKRFAAVELEDYQILNQIYRTRACVSLSSISGNSRK</sequence>
<name>A0ABR8A6I9_9CYAN</name>
<evidence type="ECO:0000313" key="1">
    <source>
        <dbReference type="EMBL" id="MBD2195468.1"/>
    </source>
</evidence>
<comment type="caution">
    <text evidence="1">The sequence shown here is derived from an EMBL/GenBank/DDBJ whole genome shotgun (WGS) entry which is preliminary data.</text>
</comment>
<dbReference type="PANTHER" id="PTHR35841:SF1">
    <property type="entry name" value="PHOSPHONATES-BINDING PERIPLASMIC PROTEIN"/>
    <property type="match status" value="1"/>
</dbReference>
<dbReference type="PANTHER" id="PTHR35841">
    <property type="entry name" value="PHOSPHONATES-BINDING PERIPLASMIC PROTEIN"/>
    <property type="match status" value="1"/>
</dbReference>
<gene>
    <name evidence="1" type="ORF">H6G24_08200</name>
</gene>
<protein>
    <submittedName>
        <fullName evidence="1">PhnD/SsuA/transferrin family substrate-binding protein</fullName>
    </submittedName>
</protein>
<dbReference type="Proteomes" id="UP000658514">
    <property type="component" value="Unassembled WGS sequence"/>
</dbReference>
<dbReference type="SUPFAM" id="SSF53850">
    <property type="entry name" value="Periplasmic binding protein-like II"/>
    <property type="match status" value="1"/>
</dbReference>
<dbReference type="Pfam" id="PF12974">
    <property type="entry name" value="Phosphonate-bd"/>
    <property type="match status" value="1"/>
</dbReference>
<dbReference type="EMBL" id="JACJQH010000010">
    <property type="protein sequence ID" value="MBD2195468.1"/>
    <property type="molecule type" value="Genomic_DNA"/>
</dbReference>
<evidence type="ECO:0000313" key="2">
    <source>
        <dbReference type="Proteomes" id="UP000658514"/>
    </source>
</evidence>